<accession>A0ABT9DBI0</accession>
<reference evidence="1 2" key="1">
    <citation type="submission" date="2023-07" db="EMBL/GenBank/DDBJ databases">
        <title>Description of novel actinomycetes strains, isolated from tidal flat sediment.</title>
        <authorList>
            <person name="Lu C."/>
        </authorList>
    </citation>
    <scope>NUCLEOTIDE SEQUENCE [LARGE SCALE GENOMIC DNA]</scope>
    <source>
        <strain evidence="1 2">SYSU T00b441</strain>
    </source>
</reference>
<dbReference type="RefSeq" id="WP_304601796.1">
    <property type="nucleotide sequence ID" value="NZ_JAUQYO010000001.1"/>
</dbReference>
<dbReference type="Proteomes" id="UP001232536">
    <property type="component" value="Unassembled WGS sequence"/>
</dbReference>
<evidence type="ECO:0000313" key="2">
    <source>
        <dbReference type="Proteomes" id="UP001232536"/>
    </source>
</evidence>
<comment type="caution">
    <text evidence="1">The sequence shown here is derived from an EMBL/GenBank/DDBJ whole genome shotgun (WGS) entry which is preliminary data.</text>
</comment>
<name>A0ABT9DBI0_9CELL</name>
<evidence type="ECO:0008006" key="3">
    <source>
        <dbReference type="Google" id="ProtNLM"/>
    </source>
</evidence>
<gene>
    <name evidence="1" type="ORF">Q6348_13505</name>
</gene>
<keyword evidence="2" id="KW-1185">Reference proteome</keyword>
<sequence>MPDQTAAEAIASSPLPTPRTLARRRNVAYQLIRFAAINLKMMRVIARGHG</sequence>
<protein>
    <recommendedName>
        <fullName evidence="3">Transposase DDE domain-containing protein</fullName>
    </recommendedName>
</protein>
<dbReference type="EMBL" id="JAUQYP010000001">
    <property type="protein sequence ID" value="MDO8108211.1"/>
    <property type="molecule type" value="Genomic_DNA"/>
</dbReference>
<proteinExistence type="predicted"/>
<organism evidence="1 2">
    <name type="scientific">Actinotalea lenta</name>
    <dbReference type="NCBI Taxonomy" id="3064654"/>
    <lineage>
        <taxon>Bacteria</taxon>
        <taxon>Bacillati</taxon>
        <taxon>Actinomycetota</taxon>
        <taxon>Actinomycetes</taxon>
        <taxon>Micrococcales</taxon>
        <taxon>Cellulomonadaceae</taxon>
        <taxon>Actinotalea</taxon>
    </lineage>
</organism>
<evidence type="ECO:0000313" key="1">
    <source>
        <dbReference type="EMBL" id="MDO8108211.1"/>
    </source>
</evidence>